<feature type="chain" id="PRO_5040915308" description="Lysine-specific metallo-endopeptidase domain-containing protein" evidence="1">
    <location>
        <begin position="22"/>
        <end position="268"/>
    </location>
</feature>
<keyword evidence="1" id="KW-0732">Signal</keyword>
<organism evidence="2 3">
    <name type="scientific">Penicillium capsulatum</name>
    <dbReference type="NCBI Taxonomy" id="69766"/>
    <lineage>
        <taxon>Eukaryota</taxon>
        <taxon>Fungi</taxon>
        <taxon>Dikarya</taxon>
        <taxon>Ascomycota</taxon>
        <taxon>Pezizomycotina</taxon>
        <taxon>Eurotiomycetes</taxon>
        <taxon>Eurotiomycetidae</taxon>
        <taxon>Eurotiales</taxon>
        <taxon>Aspergillaceae</taxon>
        <taxon>Penicillium</taxon>
    </lineage>
</organism>
<dbReference type="EMBL" id="JAPQKO010000006">
    <property type="protein sequence ID" value="KAJ5156592.1"/>
    <property type="molecule type" value="Genomic_DNA"/>
</dbReference>
<comment type="caution">
    <text evidence="2">The sequence shown here is derived from an EMBL/GenBank/DDBJ whole genome shotgun (WGS) entry which is preliminary data.</text>
</comment>
<dbReference type="AlphaFoldDB" id="A0A9W9HU45"/>
<evidence type="ECO:0000256" key="1">
    <source>
        <dbReference type="SAM" id="SignalP"/>
    </source>
</evidence>
<name>A0A9W9HU45_9EURO</name>
<proteinExistence type="predicted"/>
<evidence type="ECO:0000313" key="2">
    <source>
        <dbReference type="EMBL" id="KAJ5156592.1"/>
    </source>
</evidence>
<evidence type="ECO:0008006" key="4">
    <source>
        <dbReference type="Google" id="ProtNLM"/>
    </source>
</evidence>
<dbReference type="Gene3D" id="3.40.390.10">
    <property type="entry name" value="Collagenase (Catalytic Domain)"/>
    <property type="match status" value="1"/>
</dbReference>
<dbReference type="SUPFAM" id="SSF55486">
    <property type="entry name" value="Metalloproteases ('zincins'), catalytic domain"/>
    <property type="match status" value="1"/>
</dbReference>
<reference evidence="2" key="2">
    <citation type="journal article" date="2023" name="IMA Fungus">
        <title>Comparative genomic study of the Penicillium genus elucidates a diverse pangenome and 15 lateral gene transfer events.</title>
        <authorList>
            <person name="Petersen C."/>
            <person name="Sorensen T."/>
            <person name="Nielsen M.R."/>
            <person name="Sondergaard T.E."/>
            <person name="Sorensen J.L."/>
            <person name="Fitzpatrick D.A."/>
            <person name="Frisvad J.C."/>
            <person name="Nielsen K.L."/>
        </authorList>
    </citation>
    <scope>NUCLEOTIDE SEQUENCE</scope>
    <source>
        <strain evidence="2">IBT 21917</strain>
    </source>
</reference>
<dbReference type="Proteomes" id="UP001146351">
    <property type="component" value="Unassembled WGS sequence"/>
</dbReference>
<sequence>MHLQFILSFMLFLAFPLFALPADPTDTEDGKGTMPVLKGKRFNYAGFDLNNAEHMKYKDAYETAWEGSIKLIENWLSESNGEASNIYIPSQGHMIAKKVFQTVLSQVKTRTDRDIWISKEDFHNVCDKEPPVNCASGIMEESVPDDVLPFNKGDHVINCCFAQGKRFQDLYDINSDGLGPILSYKMDSFSATLAHEYIHWDPVGTDVLALFTLGPVLGDAICEDETYGYYAPKELREKDPVRSLRNPDNYAWSATSLETPSLEAVNGA</sequence>
<gene>
    <name evidence="2" type="ORF">N7492_009395</name>
</gene>
<protein>
    <recommendedName>
        <fullName evidence="4">Lysine-specific metallo-endopeptidase domain-containing protein</fullName>
    </recommendedName>
</protein>
<keyword evidence="3" id="KW-1185">Reference proteome</keyword>
<reference evidence="2" key="1">
    <citation type="submission" date="2022-11" db="EMBL/GenBank/DDBJ databases">
        <authorList>
            <person name="Petersen C."/>
        </authorList>
    </citation>
    <scope>NUCLEOTIDE SEQUENCE</scope>
    <source>
        <strain evidence="2">IBT 21917</strain>
    </source>
</reference>
<feature type="signal peptide" evidence="1">
    <location>
        <begin position="1"/>
        <end position="21"/>
    </location>
</feature>
<evidence type="ECO:0000313" key="3">
    <source>
        <dbReference type="Proteomes" id="UP001146351"/>
    </source>
</evidence>
<dbReference type="GO" id="GO:0008237">
    <property type="term" value="F:metallopeptidase activity"/>
    <property type="evidence" value="ECO:0007669"/>
    <property type="project" value="InterPro"/>
</dbReference>
<dbReference type="InterPro" id="IPR024079">
    <property type="entry name" value="MetalloPept_cat_dom_sf"/>
</dbReference>
<accession>A0A9W9HU45</accession>
<dbReference type="OrthoDB" id="1896086at2759"/>